<accession>A0A7X0FAR1</accession>
<dbReference type="Pfam" id="PF02129">
    <property type="entry name" value="Peptidase_S15"/>
    <property type="match status" value="1"/>
</dbReference>
<dbReference type="EMBL" id="JACHOU010000012">
    <property type="protein sequence ID" value="MBB6356215.1"/>
    <property type="molecule type" value="Genomic_DNA"/>
</dbReference>
<dbReference type="SUPFAM" id="SSF49785">
    <property type="entry name" value="Galactose-binding domain-like"/>
    <property type="match status" value="1"/>
</dbReference>
<sequence>MNATAETMGVFELPAPEPVAEGVVVHRDVMVAMRDGVRLATDIYRPAQNGEPVGEALPVLLERTAYGKAERSRSEIEVGMERPMTRAEVATHFVRHGYVVAYQDCRGRNGSEGEFVKYLAEGPDGYDTVAWLAGQPWTNGRIGTMGLSYAAHTQMALACLNPPGLAAMVLDSGGFSNAYTCGIRQGGAFELKQATWAYNHASESGAAKDNPDLLRALEAEDVRKWFTAMPWSEGRSPVRWVPEYENYLLEQWRHGTFDDYWKQPGIYALDSYDTFPKVAVALVSSWYDAYVRTTFENYEGLARDAKRHLQVVMGPNLHGNRNATFAGDVEFGPAAALGGNVAASWLEFRRRWFDRWLKDTDNTVEADPRVRLFLMGGGTGRRTGDGRIDHGGRWIAAPDWPLPASAVCTLNLHHDGSLSDALPEADAAPFVYDFDPRKPVPTIGGALTSGQPVFEGGGFDQRENSRFFGCDDTNLPLSARLDVLSFETEPLAEDMAVVGPLTVELFVSTDGPDTDFTAKLVDVYPPSEEFPTGFAMILTDGIFRCRYRNGFDRPEPCVPGETMKITIEPFATANLFRKGHRLRLDISSSNFPKYDVNPNTGAPEGRGRTSRVARNTVFCDPTRPSRIHLQVVAANKLEAMKELGR</sequence>
<evidence type="ECO:0000256" key="1">
    <source>
        <dbReference type="ARBA" id="ARBA00022801"/>
    </source>
</evidence>
<dbReference type="Pfam" id="PF08530">
    <property type="entry name" value="PepX_C"/>
    <property type="match status" value="1"/>
</dbReference>
<dbReference type="InterPro" id="IPR013736">
    <property type="entry name" value="Xaa-Pro_dipept_C"/>
</dbReference>
<dbReference type="Proteomes" id="UP000536262">
    <property type="component" value="Unassembled WGS sequence"/>
</dbReference>
<evidence type="ECO:0000313" key="3">
    <source>
        <dbReference type="EMBL" id="MBB6356215.1"/>
    </source>
</evidence>
<dbReference type="AlphaFoldDB" id="A0A7X0FAR1"/>
<dbReference type="Gene3D" id="1.10.3020.10">
    <property type="entry name" value="alpha-amino acid ester hydrolase ( Helical cap domain)"/>
    <property type="match status" value="1"/>
</dbReference>
<dbReference type="SUPFAM" id="SSF53474">
    <property type="entry name" value="alpha/beta-Hydrolases"/>
    <property type="match status" value="1"/>
</dbReference>
<dbReference type="RefSeq" id="WP_184700526.1">
    <property type="nucleotide sequence ID" value="NZ_BAABEG010000002.1"/>
</dbReference>
<feature type="domain" description="Xaa-Pro dipeptidyl-peptidase C-terminal" evidence="2">
    <location>
        <begin position="350"/>
        <end position="628"/>
    </location>
</feature>
<name>A0A7X0FAR1_9HYPH</name>
<dbReference type="GO" id="GO:0008239">
    <property type="term" value="F:dipeptidyl-peptidase activity"/>
    <property type="evidence" value="ECO:0007669"/>
    <property type="project" value="InterPro"/>
</dbReference>
<proteinExistence type="predicted"/>
<reference evidence="3 4" key="1">
    <citation type="submission" date="2020-08" db="EMBL/GenBank/DDBJ databases">
        <title>Genomic Encyclopedia of Type Strains, Phase IV (KMG-IV): sequencing the most valuable type-strain genomes for metagenomic binning, comparative biology and taxonomic classification.</title>
        <authorList>
            <person name="Goeker M."/>
        </authorList>
    </citation>
    <scope>NUCLEOTIDE SEQUENCE [LARGE SCALE GENOMIC DNA]</scope>
    <source>
        <strain evidence="3 4">DSM 7051</strain>
    </source>
</reference>
<comment type="caution">
    <text evidence="3">The sequence shown here is derived from an EMBL/GenBank/DDBJ whole genome shotgun (WGS) entry which is preliminary data.</text>
</comment>
<keyword evidence="4" id="KW-1185">Reference proteome</keyword>
<dbReference type="NCBIfam" id="TIGR00976">
    <property type="entry name" value="CocE_NonD"/>
    <property type="match status" value="1"/>
</dbReference>
<dbReference type="SMART" id="SM00939">
    <property type="entry name" value="PepX_C"/>
    <property type="match status" value="1"/>
</dbReference>
<dbReference type="InterPro" id="IPR008979">
    <property type="entry name" value="Galactose-bd-like_sf"/>
</dbReference>
<dbReference type="Gene3D" id="2.60.120.260">
    <property type="entry name" value="Galactose-binding domain-like"/>
    <property type="match status" value="1"/>
</dbReference>
<evidence type="ECO:0000259" key="2">
    <source>
        <dbReference type="SMART" id="SM00939"/>
    </source>
</evidence>
<dbReference type="InterPro" id="IPR029058">
    <property type="entry name" value="AB_hydrolase_fold"/>
</dbReference>
<dbReference type="Gene3D" id="3.40.50.1820">
    <property type="entry name" value="alpha/beta hydrolase"/>
    <property type="match status" value="1"/>
</dbReference>
<gene>
    <name evidence="3" type="ORF">GGR00_004023</name>
</gene>
<dbReference type="InterPro" id="IPR000383">
    <property type="entry name" value="Xaa-Pro-like_dom"/>
</dbReference>
<evidence type="ECO:0000313" key="4">
    <source>
        <dbReference type="Proteomes" id="UP000536262"/>
    </source>
</evidence>
<protein>
    <recommendedName>
        <fullName evidence="2">Xaa-Pro dipeptidyl-peptidase C-terminal domain-containing protein</fullName>
    </recommendedName>
</protein>
<keyword evidence="1" id="KW-0378">Hydrolase</keyword>
<organism evidence="3 4">
    <name type="scientific">Aminobacter aganoensis</name>
    <dbReference type="NCBI Taxonomy" id="83264"/>
    <lineage>
        <taxon>Bacteria</taxon>
        <taxon>Pseudomonadati</taxon>
        <taxon>Pseudomonadota</taxon>
        <taxon>Alphaproteobacteria</taxon>
        <taxon>Hyphomicrobiales</taxon>
        <taxon>Phyllobacteriaceae</taxon>
        <taxon>Aminobacter</taxon>
    </lineage>
</organism>
<dbReference type="InterPro" id="IPR005674">
    <property type="entry name" value="CocE/Ser_esterase"/>
</dbReference>